<keyword evidence="2" id="KW-1185">Reference proteome</keyword>
<proteinExistence type="predicted"/>
<evidence type="ECO:0000313" key="1">
    <source>
        <dbReference type="EMBL" id="KIA94584.1"/>
    </source>
</evidence>
<dbReference type="AlphaFoldDB" id="A0A0C1G386"/>
<name>A0A0C1G386_9SPHI</name>
<comment type="caution">
    <text evidence="1">The sequence shown here is derived from an EMBL/GenBank/DDBJ whole genome shotgun (WGS) entry which is preliminary data.</text>
</comment>
<evidence type="ECO:0000313" key="2">
    <source>
        <dbReference type="Proteomes" id="UP000031246"/>
    </source>
</evidence>
<sequence length="85" mass="9079">MENLRFCGDGIFSPAITASPRSYLAAGFTFYHPPATGRGLGGQVGAGLTDDQQPFLQNENANFTIGYPGGVPTERTCRSFLGNDY</sequence>
<dbReference type="EMBL" id="JSYN01000009">
    <property type="protein sequence ID" value="KIA94584.1"/>
    <property type="molecule type" value="Genomic_DNA"/>
</dbReference>
<accession>A0A0C1G386</accession>
<gene>
    <name evidence="1" type="ORF">OC25_09320</name>
</gene>
<reference evidence="1 2" key="1">
    <citation type="submission" date="2014-10" db="EMBL/GenBank/DDBJ databases">
        <title>Pedobacter Kyungheensis.</title>
        <authorList>
            <person name="Anderson B.M."/>
            <person name="Newman J.D."/>
        </authorList>
    </citation>
    <scope>NUCLEOTIDE SEQUENCE [LARGE SCALE GENOMIC DNA]</scope>
    <source>
        <strain evidence="1 2">KACC 16221</strain>
    </source>
</reference>
<organism evidence="1 2">
    <name type="scientific">Pedobacter kyungheensis</name>
    <dbReference type="NCBI Taxonomy" id="1069985"/>
    <lineage>
        <taxon>Bacteria</taxon>
        <taxon>Pseudomonadati</taxon>
        <taxon>Bacteroidota</taxon>
        <taxon>Sphingobacteriia</taxon>
        <taxon>Sphingobacteriales</taxon>
        <taxon>Sphingobacteriaceae</taxon>
        <taxon>Pedobacter</taxon>
    </lineage>
</organism>
<dbReference type="Proteomes" id="UP000031246">
    <property type="component" value="Unassembled WGS sequence"/>
</dbReference>
<protein>
    <submittedName>
        <fullName evidence="1">Uncharacterized protein</fullName>
    </submittedName>
</protein>